<reference evidence="5" key="1">
    <citation type="submission" date="2019-09" db="EMBL/GenBank/DDBJ databases">
        <title>Draft genome information of white flower Hibiscus syriacus.</title>
        <authorList>
            <person name="Kim Y.-M."/>
        </authorList>
    </citation>
    <scope>NUCLEOTIDE SEQUENCE [LARGE SCALE GENOMIC DNA]</scope>
    <source>
        <strain evidence="5">YM2019G1</strain>
    </source>
</reference>
<name>A0A6A3CDN2_HIBSY</name>
<dbReference type="InterPro" id="IPR019734">
    <property type="entry name" value="TPR_rpt"/>
</dbReference>
<dbReference type="AlphaFoldDB" id="A0A6A3CDN2"/>
<sequence>MFSRYGEVIVYQNWFKGLLTPLAESEQATYASANNDLKGTKAYQEADVPGLHNLAMAIIDYRGHRVVAQVLEAAKRLHLKEHTVLDASGNLFKLAAPVECKALLVVMTGPGSRFCILRPELINAFIQAQAPESSKSVAKSVEWLMLQSILQIDEEVNMETDSTKSEGEVNRATDSSKSEGEVNVASDSSKSKGEVNAATDSSKSEGEVNVATDSSKSVVVEAPAATKAHEAATSDDNQASLSILYSSGGDFEMGITEGNKADTQCASSSVKICETREILFNPNVFTEFKLAGRQEEIEADEENVRKASSYLLDVVLPKFIQDLCTLEVSPMDGQTLTDALHAHGLNVRYIGNVASGTKHLPHLWDLCSNEIVVRSAKHILKDVLRDTEDHDLGPAIAHFLSCFFGSSLSVCCKLTSQSKNQKKEQASHQSSGKTSKEHSRWKGKPSARKNISSYMNVSSESLWSEIQKFAKLKYQFELPEDARSRVKKISALRNICQKVGITIAARKYDFNAATPFHTSDILNLQPVVKHSVPVCSEAKDLVEMGKVHLVEGMLTEAYKCFGGIFNTSTGKLGHSSYVFGGIFNTSTGHWPMHLEVANCCRYGNMALFYHGLNQTELALRHMSRALLLLSLSSGPDHPDVAATFINVAMMYQDIQKMDMALRYLQEALKKNESCLAGTYFNSCMLSCTCNCVQLYGCLQTFTSGMCFWKSNAIFLLLGEEDSRTRDSQNWMKTFKMRELQASEWSCSLCMNAQKQKGQALNAASAQTAINLLKLACQARPDLVHAFQAAAAAGGSGSSSASFNKSMNAAMIGETLPRGRGFDERAARAAAEVRKKAAAKGLLTRSHGIPVQAVPPLTQLLNMINMGATPEVGDGGEAAGESRSKWAS</sequence>
<evidence type="ECO:0000313" key="5">
    <source>
        <dbReference type="EMBL" id="KAE8727455.1"/>
    </source>
</evidence>
<dbReference type="InterPro" id="IPR027523">
    <property type="entry name" value="CLU_prot"/>
</dbReference>
<dbReference type="InterPro" id="IPR011990">
    <property type="entry name" value="TPR-like_helical_dom_sf"/>
</dbReference>
<dbReference type="SMART" id="SM00028">
    <property type="entry name" value="TPR"/>
    <property type="match status" value="2"/>
</dbReference>
<gene>
    <name evidence="5" type="ORF">F3Y22_tig00005459pilonHSYRG00098</name>
</gene>
<evidence type="ECO:0000256" key="1">
    <source>
        <dbReference type="ARBA" id="ARBA00022490"/>
    </source>
</evidence>
<dbReference type="Proteomes" id="UP000436088">
    <property type="component" value="Unassembled WGS sequence"/>
</dbReference>
<dbReference type="CDD" id="cd15466">
    <property type="entry name" value="CLU-central"/>
    <property type="match status" value="1"/>
</dbReference>
<evidence type="ECO:0000256" key="3">
    <source>
        <dbReference type="SAM" id="MobiDB-lite"/>
    </source>
</evidence>
<dbReference type="PANTHER" id="PTHR12601:SF6">
    <property type="entry name" value="CLUSTERED MITOCHONDRIA PROTEIN HOMOLOG"/>
    <property type="match status" value="1"/>
</dbReference>
<organism evidence="5 6">
    <name type="scientific">Hibiscus syriacus</name>
    <name type="common">Rose of Sharon</name>
    <dbReference type="NCBI Taxonomy" id="106335"/>
    <lineage>
        <taxon>Eukaryota</taxon>
        <taxon>Viridiplantae</taxon>
        <taxon>Streptophyta</taxon>
        <taxon>Embryophyta</taxon>
        <taxon>Tracheophyta</taxon>
        <taxon>Spermatophyta</taxon>
        <taxon>Magnoliopsida</taxon>
        <taxon>eudicotyledons</taxon>
        <taxon>Gunneridae</taxon>
        <taxon>Pentapetalae</taxon>
        <taxon>rosids</taxon>
        <taxon>malvids</taxon>
        <taxon>Malvales</taxon>
        <taxon>Malvaceae</taxon>
        <taxon>Malvoideae</taxon>
        <taxon>Hibiscus</taxon>
    </lineage>
</organism>
<dbReference type="EMBL" id="VEPZ02000307">
    <property type="protein sequence ID" value="KAE8727455.1"/>
    <property type="molecule type" value="Genomic_DNA"/>
</dbReference>
<dbReference type="GO" id="GO:0005737">
    <property type="term" value="C:cytoplasm"/>
    <property type="evidence" value="ECO:0007669"/>
    <property type="project" value="TreeGrafter"/>
</dbReference>
<accession>A0A6A3CDN2</accession>
<feature type="compositionally biased region" description="Basic and acidic residues" evidence="3">
    <location>
        <begin position="161"/>
        <end position="180"/>
    </location>
</feature>
<dbReference type="PANTHER" id="PTHR12601">
    <property type="entry name" value="EUKARYOTIC TRANSLATION INITIATION FACTOR 3 SUBUNIT EIF-3"/>
    <property type="match status" value="1"/>
</dbReference>
<dbReference type="PROSITE" id="PS51823">
    <property type="entry name" value="CLU"/>
    <property type="match status" value="1"/>
</dbReference>
<protein>
    <submittedName>
        <fullName evidence="5">Clustered mitochondria protein</fullName>
    </submittedName>
</protein>
<dbReference type="SUPFAM" id="SSF48452">
    <property type="entry name" value="TPR-like"/>
    <property type="match status" value="1"/>
</dbReference>
<feature type="region of interest" description="Disordered" evidence="3">
    <location>
        <begin position="157"/>
        <end position="215"/>
    </location>
</feature>
<keyword evidence="6" id="KW-1185">Reference proteome</keyword>
<dbReference type="Pfam" id="PF12807">
    <property type="entry name" value="eIF3_p135"/>
    <property type="match status" value="1"/>
</dbReference>
<feature type="repeat" description="TPR" evidence="2">
    <location>
        <begin position="641"/>
        <end position="674"/>
    </location>
</feature>
<dbReference type="Gene3D" id="1.25.40.10">
    <property type="entry name" value="Tetratricopeptide repeat domain"/>
    <property type="match status" value="1"/>
</dbReference>
<keyword evidence="2" id="KW-0802">TPR repeat</keyword>
<dbReference type="Pfam" id="PF13236">
    <property type="entry name" value="CLU"/>
    <property type="match status" value="1"/>
</dbReference>
<dbReference type="PROSITE" id="PS50005">
    <property type="entry name" value="TPR"/>
    <property type="match status" value="1"/>
</dbReference>
<dbReference type="InterPro" id="IPR033646">
    <property type="entry name" value="CLU-central"/>
</dbReference>
<evidence type="ECO:0000256" key="2">
    <source>
        <dbReference type="PROSITE-ProRule" id="PRU00339"/>
    </source>
</evidence>
<dbReference type="InterPro" id="IPR025697">
    <property type="entry name" value="CLU_dom"/>
</dbReference>
<evidence type="ECO:0000313" key="6">
    <source>
        <dbReference type="Proteomes" id="UP000436088"/>
    </source>
</evidence>
<keyword evidence="1" id="KW-0963">Cytoplasm</keyword>
<comment type="caution">
    <text evidence="5">The sequence shown here is derived from an EMBL/GenBank/DDBJ whole genome shotgun (WGS) entry which is preliminary data.</text>
</comment>
<feature type="region of interest" description="Disordered" evidence="3">
    <location>
        <begin position="421"/>
        <end position="447"/>
    </location>
</feature>
<dbReference type="Pfam" id="PF13424">
    <property type="entry name" value="TPR_12"/>
    <property type="match status" value="1"/>
</dbReference>
<feature type="domain" description="Clu" evidence="4">
    <location>
        <begin position="1"/>
        <end position="163"/>
    </location>
</feature>
<evidence type="ECO:0000259" key="4">
    <source>
        <dbReference type="PROSITE" id="PS51823"/>
    </source>
</evidence>
<proteinExistence type="predicted"/>